<gene>
    <name evidence="1" type="ORF">OFBG_00417</name>
</gene>
<evidence type="ECO:0000313" key="1">
    <source>
        <dbReference type="EMBL" id="EEO29389.1"/>
    </source>
</evidence>
<sequence>MNHEFRGSLASTLNGVAMGEPNMKGSTGLLELGVSWQAQKAWTFDANLRGMAGKHERVTGMVTEKYAF</sequence>
<keyword evidence="2" id="KW-1185">Reference proteome</keyword>
<organism evidence="1 2">
    <name type="scientific">Oxalobacter formigenes OXCC13</name>
    <dbReference type="NCBI Taxonomy" id="556269"/>
    <lineage>
        <taxon>Bacteria</taxon>
        <taxon>Pseudomonadati</taxon>
        <taxon>Pseudomonadota</taxon>
        <taxon>Betaproteobacteria</taxon>
        <taxon>Burkholderiales</taxon>
        <taxon>Oxalobacteraceae</taxon>
        <taxon>Oxalobacter</taxon>
    </lineage>
</organism>
<dbReference type="AlphaFoldDB" id="C3X863"/>
<evidence type="ECO:0008006" key="3">
    <source>
        <dbReference type="Google" id="ProtNLM"/>
    </source>
</evidence>
<protein>
    <recommendedName>
        <fullName evidence="3">Autotransporter domain-containing protein</fullName>
    </recommendedName>
</protein>
<dbReference type="Proteomes" id="UP000005089">
    <property type="component" value="Unassembled WGS sequence"/>
</dbReference>
<evidence type="ECO:0000313" key="2">
    <source>
        <dbReference type="Proteomes" id="UP000005089"/>
    </source>
</evidence>
<proteinExistence type="predicted"/>
<name>C3X863_OXAFO</name>
<dbReference type="Gene3D" id="2.40.128.130">
    <property type="entry name" value="Autotransporter beta-domain"/>
    <property type="match status" value="1"/>
</dbReference>
<dbReference type="HOGENOM" id="CLU_2789962_0_0_4"/>
<dbReference type="RefSeq" id="WP_005879810.1">
    <property type="nucleotide sequence ID" value="NZ_CP019430.1"/>
</dbReference>
<dbReference type="STRING" id="847.BRW83_1834"/>
<reference evidence="1 2" key="1">
    <citation type="submission" date="2009-02" db="EMBL/GenBank/DDBJ databases">
        <title>The Genome Sequence of Oxalobacter formigenes OXCC13.</title>
        <authorList>
            <consortium name="The Broad Institute Genome Sequencing Platform"/>
            <person name="Ward D."/>
            <person name="Young S.K."/>
            <person name="Kodira C.D."/>
            <person name="Zeng Q."/>
            <person name="Koehrsen M."/>
            <person name="Alvarado L."/>
            <person name="Berlin A."/>
            <person name="Borenstein D."/>
            <person name="Chen Z."/>
            <person name="Engels R."/>
            <person name="Freedman E."/>
            <person name="Gellesch M."/>
            <person name="Goldberg J."/>
            <person name="Griggs A."/>
            <person name="Gujja S."/>
            <person name="Heiman D."/>
            <person name="Hepburn T."/>
            <person name="Howarth C."/>
            <person name="Jen D."/>
            <person name="Larson L."/>
            <person name="Lewis B."/>
            <person name="Mehta T."/>
            <person name="Park D."/>
            <person name="Pearson M."/>
            <person name="Roberts A."/>
            <person name="Saif S."/>
            <person name="Shea T."/>
            <person name="Shenoy N."/>
            <person name="Sisk P."/>
            <person name="Stolte C."/>
            <person name="Sykes S."/>
            <person name="Walk T."/>
            <person name="White J."/>
            <person name="Yandava C."/>
            <person name="Allison M.J."/>
            <person name="Lander E."/>
            <person name="Nusbaum C."/>
            <person name="Galagan J."/>
            <person name="Birren B."/>
        </authorList>
    </citation>
    <scope>NUCLEOTIDE SEQUENCE [LARGE SCALE GENOMIC DNA]</scope>
    <source>
        <strain evidence="1 2">OXCC13</strain>
    </source>
</reference>
<dbReference type="InterPro" id="IPR036709">
    <property type="entry name" value="Autotransporte_beta_dom_sf"/>
</dbReference>
<dbReference type="EMBL" id="GG658170">
    <property type="protein sequence ID" value="EEO29389.1"/>
    <property type="molecule type" value="Genomic_DNA"/>
</dbReference>
<accession>C3X863</accession>
<dbReference type="GeneID" id="77135671"/>